<dbReference type="GO" id="GO:0005524">
    <property type="term" value="F:ATP binding"/>
    <property type="evidence" value="ECO:0007669"/>
    <property type="project" value="UniProtKB-KW"/>
</dbReference>
<dbReference type="InterPro" id="IPR001789">
    <property type="entry name" value="Sig_transdc_resp-reg_receiver"/>
</dbReference>
<dbReference type="FunFam" id="3.40.50.2300:FF:000018">
    <property type="entry name" value="DNA-binding transcriptional regulator NtrC"/>
    <property type="match status" value="1"/>
</dbReference>
<protein>
    <recommendedName>
        <fullName evidence="6">Response regulatory domain-containing protein</fullName>
    </recommendedName>
</protein>
<dbReference type="SMART" id="SM00448">
    <property type="entry name" value="REC"/>
    <property type="match status" value="1"/>
</dbReference>
<keyword evidence="5" id="KW-0804">Transcription</keyword>
<accession>A0A3B0U8P9</accession>
<gene>
    <name evidence="7" type="ORF">MNBD_BACTEROID01-851</name>
</gene>
<evidence type="ECO:0000313" key="7">
    <source>
        <dbReference type="EMBL" id="VAW24743.1"/>
    </source>
</evidence>
<reference evidence="7" key="1">
    <citation type="submission" date="2018-06" db="EMBL/GenBank/DDBJ databases">
        <authorList>
            <person name="Zhirakovskaya E."/>
        </authorList>
    </citation>
    <scope>NUCLEOTIDE SEQUENCE</scope>
</reference>
<dbReference type="InterPro" id="IPR011006">
    <property type="entry name" value="CheY-like_superfamily"/>
</dbReference>
<name>A0A3B0U8P9_9ZZZZ</name>
<dbReference type="InterPro" id="IPR025662">
    <property type="entry name" value="Sigma_54_int_dom_ATP-bd_1"/>
</dbReference>
<keyword evidence="4" id="KW-0805">Transcription regulation</keyword>
<sequence>MGIKLKIWVVDDERIIRVTTADDLRDAGYDVYEFTDAASMFNMLREDTPDLVITDIKMPGMDGIELLMKLKKIKNEVSVLMMTAFGTIENAVKAMKLGASDFITKPFTREQLLVTVEKILRVSSLQNENKILRKQIRKKYDFSTYVGDSDTNKELFDQIKLVAKKDSTVLITGETGTGKELVTNII</sequence>
<feature type="non-terminal residue" evidence="7">
    <location>
        <position position="186"/>
    </location>
</feature>
<evidence type="ECO:0000256" key="4">
    <source>
        <dbReference type="ARBA" id="ARBA00023015"/>
    </source>
</evidence>
<evidence type="ECO:0000256" key="1">
    <source>
        <dbReference type="ARBA" id="ARBA00022553"/>
    </source>
</evidence>
<dbReference type="Gene3D" id="3.40.50.2300">
    <property type="match status" value="1"/>
</dbReference>
<feature type="domain" description="Response regulatory" evidence="6">
    <location>
        <begin position="6"/>
        <end position="120"/>
    </location>
</feature>
<dbReference type="Pfam" id="PF00158">
    <property type="entry name" value="Sigma54_activat"/>
    <property type="match status" value="1"/>
</dbReference>
<keyword evidence="2" id="KW-0547">Nucleotide-binding</keyword>
<evidence type="ECO:0000259" key="6">
    <source>
        <dbReference type="PROSITE" id="PS50110"/>
    </source>
</evidence>
<dbReference type="Pfam" id="PF00072">
    <property type="entry name" value="Response_reg"/>
    <property type="match status" value="1"/>
</dbReference>
<evidence type="ECO:0000256" key="5">
    <source>
        <dbReference type="ARBA" id="ARBA00023163"/>
    </source>
</evidence>
<dbReference type="PROSITE" id="PS50110">
    <property type="entry name" value="RESPONSE_REGULATORY"/>
    <property type="match status" value="1"/>
</dbReference>
<evidence type="ECO:0000256" key="2">
    <source>
        <dbReference type="ARBA" id="ARBA00022741"/>
    </source>
</evidence>
<organism evidence="7">
    <name type="scientific">hydrothermal vent metagenome</name>
    <dbReference type="NCBI Taxonomy" id="652676"/>
    <lineage>
        <taxon>unclassified sequences</taxon>
        <taxon>metagenomes</taxon>
        <taxon>ecological metagenomes</taxon>
    </lineage>
</organism>
<dbReference type="PROSITE" id="PS00675">
    <property type="entry name" value="SIGMA54_INTERACT_1"/>
    <property type="match status" value="1"/>
</dbReference>
<dbReference type="PANTHER" id="PTHR32071:SF57">
    <property type="entry name" value="C4-DICARBOXYLATE TRANSPORT TRANSCRIPTIONAL REGULATORY PROTEIN DCTD"/>
    <property type="match status" value="1"/>
</dbReference>
<keyword evidence="3" id="KW-0067">ATP-binding</keyword>
<dbReference type="GO" id="GO:0006355">
    <property type="term" value="P:regulation of DNA-templated transcription"/>
    <property type="evidence" value="ECO:0007669"/>
    <property type="project" value="InterPro"/>
</dbReference>
<dbReference type="AlphaFoldDB" id="A0A3B0U8P9"/>
<dbReference type="Gene3D" id="3.40.50.300">
    <property type="entry name" value="P-loop containing nucleotide triphosphate hydrolases"/>
    <property type="match status" value="1"/>
</dbReference>
<dbReference type="GO" id="GO:0000160">
    <property type="term" value="P:phosphorelay signal transduction system"/>
    <property type="evidence" value="ECO:0007669"/>
    <property type="project" value="InterPro"/>
</dbReference>
<evidence type="ECO:0000256" key="3">
    <source>
        <dbReference type="ARBA" id="ARBA00022840"/>
    </source>
</evidence>
<dbReference type="InterPro" id="IPR002078">
    <property type="entry name" value="Sigma_54_int"/>
</dbReference>
<dbReference type="SUPFAM" id="SSF52172">
    <property type="entry name" value="CheY-like"/>
    <property type="match status" value="1"/>
</dbReference>
<proteinExistence type="predicted"/>
<dbReference type="InterPro" id="IPR027417">
    <property type="entry name" value="P-loop_NTPase"/>
</dbReference>
<dbReference type="PANTHER" id="PTHR32071">
    <property type="entry name" value="TRANSCRIPTIONAL REGULATORY PROTEIN"/>
    <property type="match status" value="1"/>
</dbReference>
<dbReference type="EMBL" id="UOEP01000224">
    <property type="protein sequence ID" value="VAW24743.1"/>
    <property type="molecule type" value="Genomic_DNA"/>
</dbReference>
<keyword evidence="1" id="KW-0597">Phosphoprotein</keyword>